<keyword evidence="4" id="KW-1185">Reference proteome</keyword>
<organism evidence="3 4">
    <name type="scientific">Cryobacterium cheniae</name>
    <dbReference type="NCBI Taxonomy" id="1259262"/>
    <lineage>
        <taxon>Bacteria</taxon>
        <taxon>Bacillati</taxon>
        <taxon>Actinomycetota</taxon>
        <taxon>Actinomycetes</taxon>
        <taxon>Micrococcales</taxon>
        <taxon>Microbacteriaceae</taxon>
        <taxon>Cryobacterium</taxon>
    </lineage>
</organism>
<dbReference type="InterPro" id="IPR050625">
    <property type="entry name" value="ParA/MinD_ATPase"/>
</dbReference>
<dbReference type="PANTHER" id="PTHR43384">
    <property type="entry name" value="SEPTUM SITE-DETERMINING PROTEIN MIND HOMOLOG, CHLOROPLASTIC-RELATED"/>
    <property type="match status" value="1"/>
</dbReference>
<comment type="caution">
    <text evidence="3">The sequence shown here is derived from an EMBL/GenBank/DDBJ whole genome shotgun (WGS) entry which is preliminary data.</text>
</comment>
<sequence length="335" mass="35200">MSRPRLSPWRDGVLGSVAQTSVDVETGDEDQDQPPDAVKAEFEFEDDSARGDGPAVDERWEPPTVDPPTIEVTPQPEVIPHQIIAVAAAKGGVGKTTVATNLAVGLARQAPLSVVLIDADVQFGDVAMALSLTPGRALPDVVTAAAAGDALVLKAYLTPHSDGYYVVCGAESPADGDRVTGEQLGHLIRQLAVIFRFVIIDTAPGLGEHALAALEAATDAVFLCDMSVPGARGLRKELAVLATIGILPPARHVVLNFADRVSGLSVKDVEATIGVPVDVAVPRSSLVTLSTNRGIPLLQNRKKNPASAALTELVRRFDPSASLKRGRLHRRVVVA</sequence>
<dbReference type="SUPFAM" id="SSF52540">
    <property type="entry name" value="P-loop containing nucleoside triphosphate hydrolases"/>
    <property type="match status" value="1"/>
</dbReference>
<proteinExistence type="predicted"/>
<dbReference type="RefSeq" id="WP_134370971.1">
    <property type="nucleotide sequence ID" value="NZ_SOGN01000058.1"/>
</dbReference>
<reference evidence="3 4" key="1">
    <citation type="submission" date="2019-03" db="EMBL/GenBank/DDBJ databases">
        <title>Genomics of glacier-inhabiting Cryobacterium strains.</title>
        <authorList>
            <person name="Liu Q."/>
            <person name="Xin Y.-H."/>
        </authorList>
    </citation>
    <scope>NUCLEOTIDE SEQUENCE [LARGE SCALE GENOMIC DNA]</scope>
    <source>
        <strain evidence="3 4">TMT2-48-2</strain>
    </source>
</reference>
<feature type="region of interest" description="Disordered" evidence="1">
    <location>
        <begin position="1"/>
        <end position="71"/>
    </location>
</feature>
<name>A0A4R8XNA9_9MICO</name>
<dbReference type="GO" id="GO:0009898">
    <property type="term" value="C:cytoplasmic side of plasma membrane"/>
    <property type="evidence" value="ECO:0007669"/>
    <property type="project" value="TreeGrafter"/>
</dbReference>
<dbReference type="AlphaFoldDB" id="A0A4R8XNA9"/>
<feature type="compositionally biased region" description="Basic and acidic residues" evidence="1">
    <location>
        <begin position="38"/>
        <end position="61"/>
    </location>
</feature>
<dbReference type="Pfam" id="PF13614">
    <property type="entry name" value="AAA_31"/>
    <property type="match status" value="1"/>
</dbReference>
<dbReference type="Proteomes" id="UP000298433">
    <property type="component" value="Unassembled WGS sequence"/>
</dbReference>
<evidence type="ECO:0000313" key="4">
    <source>
        <dbReference type="Proteomes" id="UP000298433"/>
    </source>
</evidence>
<dbReference type="GO" id="GO:0016887">
    <property type="term" value="F:ATP hydrolysis activity"/>
    <property type="evidence" value="ECO:0007669"/>
    <property type="project" value="TreeGrafter"/>
</dbReference>
<evidence type="ECO:0000259" key="2">
    <source>
        <dbReference type="Pfam" id="PF13614"/>
    </source>
</evidence>
<dbReference type="InterPro" id="IPR025669">
    <property type="entry name" value="AAA_dom"/>
</dbReference>
<dbReference type="Gene3D" id="3.40.50.300">
    <property type="entry name" value="P-loop containing nucleotide triphosphate hydrolases"/>
    <property type="match status" value="1"/>
</dbReference>
<dbReference type="InterPro" id="IPR027417">
    <property type="entry name" value="P-loop_NTPase"/>
</dbReference>
<accession>A0A4R8XNA9</accession>
<evidence type="ECO:0000313" key="3">
    <source>
        <dbReference type="EMBL" id="TFC77433.1"/>
    </source>
</evidence>
<dbReference type="EMBL" id="SOGN01000058">
    <property type="protein sequence ID" value="TFC77433.1"/>
    <property type="molecule type" value="Genomic_DNA"/>
</dbReference>
<protein>
    <submittedName>
        <fullName evidence="3">MinD/ParA family protein</fullName>
    </submittedName>
</protein>
<gene>
    <name evidence="3" type="ORF">E3T23_13380</name>
</gene>
<dbReference type="GO" id="GO:0005524">
    <property type="term" value="F:ATP binding"/>
    <property type="evidence" value="ECO:0007669"/>
    <property type="project" value="TreeGrafter"/>
</dbReference>
<dbReference type="OrthoDB" id="3448281at2"/>
<feature type="domain" description="AAA" evidence="2">
    <location>
        <begin position="82"/>
        <end position="236"/>
    </location>
</feature>
<dbReference type="PANTHER" id="PTHR43384:SF13">
    <property type="entry name" value="SLR0110 PROTEIN"/>
    <property type="match status" value="1"/>
</dbReference>
<dbReference type="GO" id="GO:0051782">
    <property type="term" value="P:negative regulation of cell division"/>
    <property type="evidence" value="ECO:0007669"/>
    <property type="project" value="TreeGrafter"/>
</dbReference>
<evidence type="ECO:0000256" key="1">
    <source>
        <dbReference type="SAM" id="MobiDB-lite"/>
    </source>
</evidence>
<dbReference type="GO" id="GO:0005829">
    <property type="term" value="C:cytosol"/>
    <property type="evidence" value="ECO:0007669"/>
    <property type="project" value="TreeGrafter"/>
</dbReference>